<dbReference type="InterPro" id="IPR023753">
    <property type="entry name" value="FAD/NAD-binding_dom"/>
</dbReference>
<dbReference type="InterPro" id="IPR036188">
    <property type="entry name" value="FAD/NAD-bd_sf"/>
</dbReference>
<evidence type="ECO:0000256" key="1">
    <source>
        <dbReference type="ARBA" id="ARBA00018719"/>
    </source>
</evidence>
<dbReference type="RefSeq" id="WP_090739856.1">
    <property type="nucleotide sequence ID" value="NZ_FMVT01000001.1"/>
</dbReference>
<gene>
    <name evidence="5" type="ORF">SAMN05660710_00445</name>
</gene>
<evidence type="ECO:0000256" key="2">
    <source>
        <dbReference type="ARBA" id="ARBA00022630"/>
    </source>
</evidence>
<dbReference type="SUPFAM" id="SSF51905">
    <property type="entry name" value="FAD/NAD(P)-binding domain"/>
    <property type="match status" value="1"/>
</dbReference>
<evidence type="ECO:0000313" key="6">
    <source>
        <dbReference type="Proteomes" id="UP000199502"/>
    </source>
</evidence>
<dbReference type="Proteomes" id="UP000199502">
    <property type="component" value="Unassembled WGS sequence"/>
</dbReference>
<protein>
    <recommendedName>
        <fullName evidence="1">Thioredoxin reductase</fullName>
    </recommendedName>
</protein>
<organism evidence="5 6">
    <name type="scientific">Paracoccus tibetensis</name>
    <dbReference type="NCBI Taxonomy" id="336292"/>
    <lineage>
        <taxon>Bacteria</taxon>
        <taxon>Pseudomonadati</taxon>
        <taxon>Pseudomonadota</taxon>
        <taxon>Alphaproteobacteria</taxon>
        <taxon>Rhodobacterales</taxon>
        <taxon>Paracoccaceae</taxon>
        <taxon>Paracoccus</taxon>
    </lineage>
</organism>
<dbReference type="PRINTS" id="PR00469">
    <property type="entry name" value="PNDRDTASEII"/>
</dbReference>
<keyword evidence="6" id="KW-1185">Reference proteome</keyword>
<dbReference type="PANTHER" id="PTHR48105">
    <property type="entry name" value="THIOREDOXIN REDUCTASE 1-RELATED-RELATED"/>
    <property type="match status" value="1"/>
</dbReference>
<evidence type="ECO:0000256" key="3">
    <source>
        <dbReference type="ARBA" id="ARBA00023002"/>
    </source>
</evidence>
<dbReference type="PRINTS" id="PR00368">
    <property type="entry name" value="FADPNR"/>
</dbReference>
<accession>A0A1G5C807</accession>
<evidence type="ECO:0000313" key="5">
    <source>
        <dbReference type="EMBL" id="SCX98450.1"/>
    </source>
</evidence>
<feature type="domain" description="FAD/NAD(P)-binding" evidence="4">
    <location>
        <begin position="5"/>
        <end position="279"/>
    </location>
</feature>
<reference evidence="5 6" key="1">
    <citation type="submission" date="2016-10" db="EMBL/GenBank/DDBJ databases">
        <authorList>
            <person name="de Groot N.N."/>
        </authorList>
    </citation>
    <scope>NUCLEOTIDE SEQUENCE [LARGE SCALE GENOMIC DNA]</scope>
    <source>
        <strain evidence="5 6">CGMCC 1.8925</strain>
    </source>
</reference>
<proteinExistence type="predicted"/>
<dbReference type="GO" id="GO:0016491">
    <property type="term" value="F:oxidoreductase activity"/>
    <property type="evidence" value="ECO:0007669"/>
    <property type="project" value="UniProtKB-KW"/>
</dbReference>
<dbReference type="EMBL" id="FMVT01000001">
    <property type="protein sequence ID" value="SCX98450.1"/>
    <property type="molecule type" value="Genomic_DNA"/>
</dbReference>
<name>A0A1G5C807_9RHOB</name>
<dbReference type="Pfam" id="PF07992">
    <property type="entry name" value="Pyr_redox_2"/>
    <property type="match status" value="1"/>
</dbReference>
<dbReference type="Gene3D" id="3.50.50.60">
    <property type="entry name" value="FAD/NAD(P)-binding domain"/>
    <property type="match status" value="2"/>
</dbReference>
<dbReference type="AlphaFoldDB" id="A0A1G5C807"/>
<keyword evidence="3" id="KW-0560">Oxidoreductase</keyword>
<keyword evidence="2" id="KW-0285">Flavoprotein</keyword>
<dbReference type="InterPro" id="IPR050097">
    <property type="entry name" value="Ferredoxin-NADP_redctase_2"/>
</dbReference>
<dbReference type="OrthoDB" id="9786503at2"/>
<sequence>MTDPDCLIVGGGPAGLTAAIYLNRFGRRVILADAGESRALIIPVVRNLPGFPLGIPGAELLERMREQASACGTELRQGLVEDMRAGPDGLTARLDGQLLRPRRILLATGVINHRPKMDDALHDEAVARGQLRYCPICDGHEQRGKRIGILGGDAHALAEARFIGAFSKHRWLVAQEGLPASLAAEAEGADIAPVASPIREMDFSGEGVRLTFEDGTDLHLDTLYVALGSEPRCKPARELGVTLQEDGLVPGHTDGATSDPRVYVAGDIMAGLDQISFAIGIAARAAVHVHNGLTAEDGGA</sequence>
<dbReference type="STRING" id="336292.SAMN05660710_00445"/>
<evidence type="ECO:0000259" key="4">
    <source>
        <dbReference type="Pfam" id="PF07992"/>
    </source>
</evidence>